<name>A0A2Z4LU91_9FLAO</name>
<dbReference type="SUPFAM" id="SSF103088">
    <property type="entry name" value="OmpA-like"/>
    <property type="match status" value="1"/>
</dbReference>
<keyword evidence="2 6" id="KW-0732">Signal</keyword>
<dbReference type="InterPro" id="IPR036737">
    <property type="entry name" value="OmpA-like_sf"/>
</dbReference>
<keyword evidence="4" id="KW-0998">Cell outer membrane</keyword>
<dbReference type="SUPFAM" id="SSF103647">
    <property type="entry name" value="TSP type-3 repeat"/>
    <property type="match status" value="2"/>
</dbReference>
<feature type="domain" description="OmpA-like" evidence="7">
    <location>
        <begin position="600"/>
        <end position="715"/>
    </location>
</feature>
<dbReference type="GO" id="GO:0009279">
    <property type="term" value="C:cell outer membrane"/>
    <property type="evidence" value="ECO:0007669"/>
    <property type="project" value="UniProtKB-SubCell"/>
</dbReference>
<sequence length="715" mass="78803">MKYKKIALVLFMVFMANMTIAQSYKGFLEDNYNGVHGVLSNPANIADSRMKLDINLIGVSAFFGNDYIKINLGDAIDDIDKVFDKADRTPSQSNFMANNLDILGPSFMLSLNKENSIAIYSRARSFFNIINVNGDLLDKEGGFNEDESFIIDEGSFSGALNVWTEFGLTYARTLLDKEQHFLKGGITFKYLIGAQNAYTQGENVQLDYDANTRSITTSGQLTYGEYDFNTGIDLDNFLESSNASGFGFDLGLVYEWRPENKTTNQLVKDGNPVSNRGINKYKLKFGASITDISKINNRDGVNGLYDLNKTQSIDNFDGQNLEEAIRGNFDLIGPETSSADSHLPAALHSNLDWNINSSFYLNLNTDLSLVKANKLNSNRILNEVSLSPRFESKWLSIYSPLRLVQDIGFLWGAGLRAGPLYIGSGSVFSALISDNSQSLDFYAGLKVPIYQKTLKDKDNDGIEDKSDNCPKIAGPIENNGCPWGDKDGDGVLDKDDDCPDIAGSEENKGCPWKDTDKDGILDKDDDCPNVFGKPEFNGCPDQDNDGLRDQDDRCPEIAGKLENKGCPDSDGDSIVDIDDACPTVAGTIENNGCPEVTAEVQKQLNDYARTILFDTGKSSIKTESVSVMVDIIQILNEYPNAKFTVEGHTDSVGSSASNQKLSESRADSVRDFLINEGIKQDRLKAMGYGEEIPIASNKTSLGRKQNRRVEINLIK</sequence>
<dbReference type="OrthoDB" id="9805336at2"/>
<evidence type="ECO:0000313" key="9">
    <source>
        <dbReference type="Proteomes" id="UP000248536"/>
    </source>
</evidence>
<dbReference type="GO" id="GO:0005509">
    <property type="term" value="F:calcium ion binding"/>
    <property type="evidence" value="ECO:0007669"/>
    <property type="project" value="InterPro"/>
</dbReference>
<evidence type="ECO:0000313" key="8">
    <source>
        <dbReference type="EMBL" id="AWX44928.1"/>
    </source>
</evidence>
<keyword evidence="3 5" id="KW-0472">Membrane</keyword>
<dbReference type="Pfam" id="PF02412">
    <property type="entry name" value="TSP_3"/>
    <property type="match status" value="2"/>
</dbReference>
<dbReference type="Gene3D" id="3.30.1330.60">
    <property type="entry name" value="OmpA-like domain"/>
    <property type="match status" value="1"/>
</dbReference>
<dbReference type="Proteomes" id="UP000248536">
    <property type="component" value="Chromosome"/>
</dbReference>
<dbReference type="PANTHER" id="PTHR30329">
    <property type="entry name" value="STATOR ELEMENT OF FLAGELLAR MOTOR COMPLEX"/>
    <property type="match status" value="1"/>
</dbReference>
<dbReference type="PRINTS" id="PR01023">
    <property type="entry name" value="NAFLGMOTY"/>
</dbReference>
<evidence type="ECO:0000256" key="3">
    <source>
        <dbReference type="ARBA" id="ARBA00023136"/>
    </source>
</evidence>
<dbReference type="Gene3D" id="4.10.1080.10">
    <property type="entry name" value="TSP type-3 repeat"/>
    <property type="match status" value="1"/>
</dbReference>
<dbReference type="PRINTS" id="PR01021">
    <property type="entry name" value="OMPADOMAIN"/>
</dbReference>
<dbReference type="CDD" id="cd07185">
    <property type="entry name" value="OmpA_C-like"/>
    <property type="match status" value="1"/>
</dbReference>
<dbReference type="PANTHER" id="PTHR30329:SF21">
    <property type="entry name" value="LIPOPROTEIN YIAD-RELATED"/>
    <property type="match status" value="1"/>
</dbReference>
<dbReference type="InterPro" id="IPR043781">
    <property type="entry name" value="DUF5723"/>
</dbReference>
<evidence type="ECO:0000256" key="4">
    <source>
        <dbReference type="ARBA" id="ARBA00023237"/>
    </source>
</evidence>
<evidence type="ECO:0000256" key="6">
    <source>
        <dbReference type="SAM" id="SignalP"/>
    </source>
</evidence>
<dbReference type="EMBL" id="CP030104">
    <property type="protein sequence ID" value="AWX44928.1"/>
    <property type="molecule type" value="Genomic_DNA"/>
</dbReference>
<accession>A0A2Z4LU91</accession>
<dbReference type="InterPro" id="IPR050330">
    <property type="entry name" value="Bact_OuterMem_StrucFunc"/>
</dbReference>
<dbReference type="GO" id="GO:0007155">
    <property type="term" value="P:cell adhesion"/>
    <property type="evidence" value="ECO:0007669"/>
    <property type="project" value="InterPro"/>
</dbReference>
<dbReference type="InterPro" id="IPR003367">
    <property type="entry name" value="Thrombospondin_3-like_rpt"/>
</dbReference>
<dbReference type="InterPro" id="IPR028974">
    <property type="entry name" value="TSP_type-3_rpt"/>
</dbReference>
<gene>
    <name evidence="8" type="ORF">HME9304_01934</name>
</gene>
<proteinExistence type="predicted"/>
<evidence type="ECO:0000259" key="7">
    <source>
        <dbReference type="PROSITE" id="PS51123"/>
    </source>
</evidence>
<evidence type="ECO:0000256" key="2">
    <source>
        <dbReference type="ARBA" id="ARBA00022729"/>
    </source>
</evidence>
<dbReference type="RefSeq" id="WP_112378360.1">
    <property type="nucleotide sequence ID" value="NZ_CP030104.1"/>
</dbReference>
<dbReference type="AlphaFoldDB" id="A0A2Z4LU91"/>
<evidence type="ECO:0000256" key="5">
    <source>
        <dbReference type="PROSITE-ProRule" id="PRU00473"/>
    </source>
</evidence>
<protein>
    <submittedName>
        <fullName evidence="8">Outer membrane protein Omp38</fullName>
    </submittedName>
</protein>
<dbReference type="KEGG" id="spon:HME9304_01934"/>
<organism evidence="8 9">
    <name type="scientific">Flagellimonas maritima</name>
    <dbReference type="NCBI Taxonomy" id="1383885"/>
    <lineage>
        <taxon>Bacteria</taxon>
        <taxon>Pseudomonadati</taxon>
        <taxon>Bacteroidota</taxon>
        <taxon>Flavobacteriia</taxon>
        <taxon>Flavobacteriales</taxon>
        <taxon>Flavobacteriaceae</taxon>
        <taxon>Flagellimonas</taxon>
    </lineage>
</organism>
<feature type="chain" id="PRO_5016318149" evidence="6">
    <location>
        <begin position="22"/>
        <end position="715"/>
    </location>
</feature>
<keyword evidence="9" id="KW-1185">Reference proteome</keyword>
<dbReference type="PROSITE" id="PS51123">
    <property type="entry name" value="OMPA_2"/>
    <property type="match status" value="1"/>
</dbReference>
<comment type="subcellular location">
    <subcellularLocation>
        <location evidence="1">Cell outer membrane</location>
    </subcellularLocation>
</comment>
<dbReference type="Pfam" id="PF18990">
    <property type="entry name" value="DUF5723"/>
    <property type="match status" value="1"/>
</dbReference>
<reference evidence="8 9" key="1">
    <citation type="submission" date="2018-06" db="EMBL/GenBank/DDBJ databases">
        <title>Spongiibacterium sp. HME9304 Genome sequencing and assembly.</title>
        <authorList>
            <person name="Kang H."/>
            <person name="Kim H."/>
            <person name="Joh K."/>
        </authorList>
    </citation>
    <scope>NUCLEOTIDE SEQUENCE [LARGE SCALE GENOMIC DNA]</scope>
    <source>
        <strain evidence="8 9">HME9304</strain>
    </source>
</reference>
<dbReference type="InterPro" id="IPR006664">
    <property type="entry name" value="OMP_bac"/>
</dbReference>
<feature type="signal peptide" evidence="6">
    <location>
        <begin position="1"/>
        <end position="21"/>
    </location>
</feature>
<evidence type="ECO:0000256" key="1">
    <source>
        <dbReference type="ARBA" id="ARBA00004442"/>
    </source>
</evidence>
<dbReference type="InterPro" id="IPR006665">
    <property type="entry name" value="OmpA-like"/>
</dbReference>
<dbReference type="Pfam" id="PF00691">
    <property type="entry name" value="OmpA"/>
    <property type="match status" value="1"/>
</dbReference>